<dbReference type="RefSeq" id="WP_155307373.1">
    <property type="nucleotide sequence ID" value="NZ_AP021875.1"/>
</dbReference>
<protein>
    <submittedName>
        <fullName evidence="2">Uncharacterized protein</fullName>
    </submittedName>
</protein>
<feature type="region of interest" description="Disordered" evidence="1">
    <location>
        <begin position="56"/>
        <end position="89"/>
    </location>
</feature>
<evidence type="ECO:0000313" key="2">
    <source>
        <dbReference type="EMBL" id="BBO78775.1"/>
    </source>
</evidence>
<name>A0A5K7ZDC6_9BACT</name>
<keyword evidence="3" id="KW-1185">Reference proteome</keyword>
<organism evidence="2 3">
    <name type="scientific">Desulfosarcina widdelii</name>
    <dbReference type="NCBI Taxonomy" id="947919"/>
    <lineage>
        <taxon>Bacteria</taxon>
        <taxon>Pseudomonadati</taxon>
        <taxon>Thermodesulfobacteriota</taxon>
        <taxon>Desulfobacteria</taxon>
        <taxon>Desulfobacterales</taxon>
        <taxon>Desulfosarcinaceae</taxon>
        <taxon>Desulfosarcina</taxon>
    </lineage>
</organism>
<sequence>MVFLAHTLLNFRVSNNFFKLAPKPGVVKVAAPDGPAPVAFAQIDLILKNPVERVIPGVSNDKKGENSYGQSDQNDGFAGRNDGPDPDCG</sequence>
<reference evidence="2 3" key="1">
    <citation type="submission" date="2019-11" db="EMBL/GenBank/DDBJ databases">
        <title>Comparative genomics of hydrocarbon-degrading Desulfosarcina strains.</title>
        <authorList>
            <person name="Watanabe M."/>
            <person name="Kojima H."/>
            <person name="Fukui M."/>
        </authorList>
    </citation>
    <scope>NUCLEOTIDE SEQUENCE [LARGE SCALE GENOMIC DNA]</scope>
    <source>
        <strain evidence="2 3">PP31</strain>
    </source>
</reference>
<gene>
    <name evidence="2" type="ORF">DSCW_61920</name>
</gene>
<evidence type="ECO:0000256" key="1">
    <source>
        <dbReference type="SAM" id="MobiDB-lite"/>
    </source>
</evidence>
<dbReference type="EMBL" id="AP021875">
    <property type="protein sequence ID" value="BBO78775.1"/>
    <property type="molecule type" value="Genomic_DNA"/>
</dbReference>
<dbReference type="Proteomes" id="UP000427769">
    <property type="component" value="Chromosome"/>
</dbReference>
<proteinExistence type="predicted"/>
<accession>A0A5K7ZDC6</accession>
<evidence type="ECO:0000313" key="3">
    <source>
        <dbReference type="Proteomes" id="UP000427769"/>
    </source>
</evidence>
<dbReference type="KEGG" id="dwd:DSCW_61920"/>
<dbReference type="AlphaFoldDB" id="A0A5K7ZDC6"/>